<dbReference type="InParanoid" id="A0A078A8N3"/>
<evidence type="ECO:0000313" key="1">
    <source>
        <dbReference type="EMBL" id="CDW78241.1"/>
    </source>
</evidence>
<dbReference type="Proteomes" id="UP000039865">
    <property type="component" value="Unassembled WGS sequence"/>
</dbReference>
<dbReference type="PANTHER" id="PTHR10974">
    <property type="entry name" value="FI08016P-RELATED"/>
    <property type="match status" value="1"/>
</dbReference>
<dbReference type="SUPFAM" id="SSF53649">
    <property type="entry name" value="Alkaline phosphatase-like"/>
    <property type="match status" value="1"/>
</dbReference>
<organism evidence="1 2">
    <name type="scientific">Stylonychia lemnae</name>
    <name type="common">Ciliate</name>
    <dbReference type="NCBI Taxonomy" id="5949"/>
    <lineage>
        <taxon>Eukaryota</taxon>
        <taxon>Sar</taxon>
        <taxon>Alveolata</taxon>
        <taxon>Ciliophora</taxon>
        <taxon>Intramacronucleata</taxon>
        <taxon>Spirotrichea</taxon>
        <taxon>Stichotrichia</taxon>
        <taxon>Sporadotrichida</taxon>
        <taxon>Oxytrichidae</taxon>
        <taxon>Stylonychinae</taxon>
        <taxon>Stylonychia</taxon>
    </lineage>
</organism>
<accession>A0A078A8N3</accession>
<dbReference type="EMBL" id="CCKQ01006904">
    <property type="protein sequence ID" value="CDW78241.1"/>
    <property type="molecule type" value="Genomic_DNA"/>
</dbReference>
<dbReference type="Pfam" id="PF02995">
    <property type="entry name" value="DUF229"/>
    <property type="match status" value="1"/>
</dbReference>
<name>A0A078A8N3_STYLE</name>
<keyword evidence="2" id="KW-1185">Reference proteome</keyword>
<proteinExistence type="predicted"/>
<gene>
    <name evidence="1" type="primary">Contig3204.g3421</name>
    <name evidence="1" type="ORF">STYLEM_7216</name>
</gene>
<evidence type="ECO:0000313" key="2">
    <source>
        <dbReference type="Proteomes" id="UP000039865"/>
    </source>
</evidence>
<dbReference type="GO" id="GO:0005615">
    <property type="term" value="C:extracellular space"/>
    <property type="evidence" value="ECO:0007669"/>
    <property type="project" value="TreeGrafter"/>
</dbReference>
<reference evidence="1 2" key="1">
    <citation type="submission" date="2014-06" db="EMBL/GenBank/DDBJ databases">
        <authorList>
            <person name="Swart Estienne"/>
        </authorList>
    </citation>
    <scope>NUCLEOTIDE SEQUENCE [LARGE SCALE GENOMIC DNA]</scope>
    <source>
        <strain evidence="1 2">130c</strain>
    </source>
</reference>
<protein>
    <recommendedName>
        <fullName evidence="3">Duf229 domain containing protein</fullName>
    </recommendedName>
</protein>
<evidence type="ECO:0008006" key="3">
    <source>
        <dbReference type="Google" id="ProtNLM"/>
    </source>
</evidence>
<dbReference type="Gene3D" id="3.40.720.10">
    <property type="entry name" value="Alkaline Phosphatase, subunit A"/>
    <property type="match status" value="1"/>
</dbReference>
<sequence>MFRVIYARERVYEAIKTPYFDILLLFIWNIVYYTTLNLQCEEDNLNQCFVDLFELNIAQNLLRLILCENWKNGLDGEMLNLENECLIETPKICLMDTLNSFMDLSQSDCQTPYISPQFSKYNTTKPFIGLYDTTKLTDKEDILGSLAPHALNKVSGYESLEEALQNHESVIDVNQQTLHHKILRSESLVEQRQAIETTPVNQNLIIIYIDALSRARAHKKLPKTMQFFKDQINAEKDVYEFYKYSAFYGYTAENVEAIHYGFTMDNSDMQMYYSYQSITQYFKDKGFIVGRSQNYCERFYFPFTQHIIDRFSFEPADHEMISFACDPHYHQEKFPDFAYIGPYSMFRKCLYGQDTFQYVLDFGEDFMKTYENERKVLFLNFIDYHEGTGTAVRFLDEPLARFLQEQESQNTSFILMSDHGFHMNGLLFQLGRIYGQSEIEKLMPLLILSNPGGIPEKYRKNMYYNEQKLLSHKQLHYFFKYWATGEIQNQPSLISEMPDDLTNCQDIGYNCQCQNYYVTTFGL</sequence>
<dbReference type="InterPro" id="IPR004245">
    <property type="entry name" value="DUF229"/>
</dbReference>
<dbReference type="OrthoDB" id="413313at2759"/>
<dbReference type="PANTHER" id="PTHR10974:SF1">
    <property type="entry name" value="FI08016P-RELATED"/>
    <property type="match status" value="1"/>
</dbReference>
<dbReference type="AlphaFoldDB" id="A0A078A8N3"/>
<dbReference type="InterPro" id="IPR017850">
    <property type="entry name" value="Alkaline_phosphatase_core_sf"/>
</dbReference>